<comment type="caution">
    <text evidence="4">The sequence shown here is derived from an EMBL/GenBank/DDBJ whole genome shotgun (WGS) entry which is preliminary data.</text>
</comment>
<reference evidence="4 5" key="1">
    <citation type="submission" date="2018-05" db="EMBL/GenBank/DDBJ databases">
        <title>Genomic Encyclopedia of Type Strains, Phase IV (KMG-IV): sequencing the most valuable type-strain genomes for metagenomic binning, comparative biology and taxonomic classification.</title>
        <authorList>
            <person name="Goeker M."/>
        </authorList>
    </citation>
    <scope>NUCLEOTIDE SEQUENCE [LARGE SCALE GENOMIC DNA]</scope>
    <source>
        <strain evidence="4 5">DSM 103371</strain>
    </source>
</reference>
<dbReference type="InterPro" id="IPR001789">
    <property type="entry name" value="Sig_transdc_resp-reg_receiver"/>
</dbReference>
<dbReference type="GO" id="GO:0000160">
    <property type="term" value="P:phosphorelay signal transduction system"/>
    <property type="evidence" value="ECO:0007669"/>
    <property type="project" value="InterPro"/>
</dbReference>
<dbReference type="Proteomes" id="UP000245390">
    <property type="component" value="Unassembled WGS sequence"/>
</dbReference>
<evidence type="ECO:0000256" key="1">
    <source>
        <dbReference type="ARBA" id="ARBA00022553"/>
    </source>
</evidence>
<organism evidence="4 5">
    <name type="scientific">Silicimonas algicola</name>
    <dbReference type="NCBI Taxonomy" id="1826607"/>
    <lineage>
        <taxon>Bacteria</taxon>
        <taxon>Pseudomonadati</taxon>
        <taxon>Pseudomonadota</taxon>
        <taxon>Alphaproteobacteria</taxon>
        <taxon>Rhodobacterales</taxon>
        <taxon>Paracoccaceae</taxon>
    </lineage>
</organism>
<evidence type="ECO:0000313" key="5">
    <source>
        <dbReference type="Proteomes" id="UP000245390"/>
    </source>
</evidence>
<dbReference type="PROSITE" id="PS50110">
    <property type="entry name" value="RESPONSE_REGULATORY"/>
    <property type="match status" value="1"/>
</dbReference>
<sequence>MRVLICEDNALIAMDLREMVEEAGHEAVGTATTSDICFDRAQAMRADIVLVDLNLADGRTGPVLVKRLAGEGIPSIVVSGELDYLPEDHGALALLEKPVSYVSLRDTLSRHDRSAKT</sequence>
<evidence type="ECO:0000259" key="3">
    <source>
        <dbReference type="PROSITE" id="PS50110"/>
    </source>
</evidence>
<dbReference type="EMBL" id="QGGV01000007">
    <property type="protein sequence ID" value="PWK55501.1"/>
    <property type="molecule type" value="Genomic_DNA"/>
</dbReference>
<dbReference type="Pfam" id="PF00072">
    <property type="entry name" value="Response_reg"/>
    <property type="match status" value="1"/>
</dbReference>
<name>A0A316G3J4_9RHOB</name>
<dbReference type="RefSeq" id="WP_109760091.1">
    <property type="nucleotide sequence ID" value="NZ_CP034588.1"/>
</dbReference>
<dbReference type="AlphaFoldDB" id="A0A316G3J4"/>
<accession>A0A316G3J4</accession>
<dbReference type="SUPFAM" id="SSF52172">
    <property type="entry name" value="CheY-like"/>
    <property type="match status" value="1"/>
</dbReference>
<evidence type="ECO:0000313" key="4">
    <source>
        <dbReference type="EMBL" id="PWK55501.1"/>
    </source>
</evidence>
<proteinExistence type="predicted"/>
<feature type="modified residue" description="4-aspartylphosphate" evidence="2">
    <location>
        <position position="52"/>
    </location>
</feature>
<dbReference type="PANTHER" id="PTHR44591:SF24">
    <property type="entry name" value="PROTEIN-GLUTAMATE METHYLESTERASE_PROTEIN-GLUTAMINE GLUTAMINASE 1"/>
    <property type="match status" value="1"/>
</dbReference>
<dbReference type="KEGG" id="salo:EF888_07460"/>
<dbReference type="SMART" id="SM00448">
    <property type="entry name" value="REC"/>
    <property type="match status" value="1"/>
</dbReference>
<gene>
    <name evidence="4" type="ORF">C8D95_107167</name>
</gene>
<keyword evidence="1 2" id="KW-0597">Phosphoprotein</keyword>
<keyword evidence="5" id="KW-1185">Reference proteome</keyword>
<evidence type="ECO:0000256" key="2">
    <source>
        <dbReference type="PROSITE-ProRule" id="PRU00169"/>
    </source>
</evidence>
<dbReference type="OrthoDB" id="582170at2"/>
<protein>
    <submittedName>
        <fullName evidence="4">Response regulator receiver domain-containing protein</fullName>
    </submittedName>
</protein>
<dbReference type="InterPro" id="IPR050595">
    <property type="entry name" value="Bact_response_regulator"/>
</dbReference>
<dbReference type="Gene3D" id="3.40.50.2300">
    <property type="match status" value="1"/>
</dbReference>
<dbReference type="PANTHER" id="PTHR44591">
    <property type="entry name" value="STRESS RESPONSE REGULATOR PROTEIN 1"/>
    <property type="match status" value="1"/>
</dbReference>
<dbReference type="InterPro" id="IPR011006">
    <property type="entry name" value="CheY-like_superfamily"/>
</dbReference>
<feature type="domain" description="Response regulatory" evidence="3">
    <location>
        <begin position="2"/>
        <end position="112"/>
    </location>
</feature>